<evidence type="ECO:0008006" key="4">
    <source>
        <dbReference type="Google" id="ProtNLM"/>
    </source>
</evidence>
<dbReference type="RefSeq" id="WP_056793280.1">
    <property type="nucleotide sequence ID" value="NZ_BMWJ01000004.1"/>
</dbReference>
<name>A0ABS4V9H8_9ACTN</name>
<comment type="caution">
    <text evidence="2">The sequence shown here is derived from an EMBL/GenBank/DDBJ whole genome shotgun (WGS) entry which is preliminary data.</text>
</comment>
<keyword evidence="3" id="KW-1185">Reference proteome</keyword>
<dbReference type="EMBL" id="JAGINS010000001">
    <property type="protein sequence ID" value="MBP2360461.1"/>
    <property type="molecule type" value="Genomic_DNA"/>
</dbReference>
<keyword evidence="1" id="KW-0812">Transmembrane</keyword>
<protein>
    <recommendedName>
        <fullName evidence="4">Integral membrane protein</fullName>
    </recommendedName>
</protein>
<gene>
    <name evidence="2" type="ORF">JOF59_002861</name>
</gene>
<keyword evidence="1" id="KW-1133">Transmembrane helix</keyword>
<reference evidence="2 3" key="1">
    <citation type="submission" date="2021-03" db="EMBL/GenBank/DDBJ databases">
        <title>Sequencing the genomes of 1000 actinobacteria strains.</title>
        <authorList>
            <person name="Klenk H.-P."/>
        </authorList>
    </citation>
    <scope>NUCLEOTIDE SEQUENCE [LARGE SCALE GENOMIC DNA]</scope>
    <source>
        <strain evidence="2 3">DSM 40843</strain>
    </source>
</reference>
<evidence type="ECO:0000313" key="2">
    <source>
        <dbReference type="EMBL" id="MBP2360461.1"/>
    </source>
</evidence>
<evidence type="ECO:0000313" key="3">
    <source>
        <dbReference type="Proteomes" id="UP001519311"/>
    </source>
</evidence>
<dbReference type="Proteomes" id="UP001519311">
    <property type="component" value="Unassembled WGS sequence"/>
</dbReference>
<organism evidence="2 3">
    <name type="scientific">Streptomyces clavifer</name>
    <dbReference type="NCBI Taxonomy" id="68188"/>
    <lineage>
        <taxon>Bacteria</taxon>
        <taxon>Bacillati</taxon>
        <taxon>Actinomycetota</taxon>
        <taxon>Actinomycetes</taxon>
        <taxon>Kitasatosporales</taxon>
        <taxon>Streptomycetaceae</taxon>
        <taxon>Streptomyces</taxon>
    </lineage>
</organism>
<dbReference type="GeneID" id="97343446"/>
<proteinExistence type="predicted"/>
<sequence>MGLLLLLLLFVVLTGPGLWFWGRSLAAGRWRHSTGWFAGTAVLLVVATGLTYLGGSLAGGSLDPEEACHADGQTYDRAYRRANFDEYTQWFPLHDRCHAGYDLVPAWVNPALVVLPVLAVACLAHAVRLAVLHRRTRTGTPGPS</sequence>
<feature type="transmembrane region" description="Helical" evidence="1">
    <location>
        <begin position="36"/>
        <end position="55"/>
    </location>
</feature>
<evidence type="ECO:0000256" key="1">
    <source>
        <dbReference type="SAM" id="Phobius"/>
    </source>
</evidence>
<keyword evidence="1" id="KW-0472">Membrane</keyword>
<accession>A0ABS4V9H8</accession>